<dbReference type="KEGG" id="aqu:100639281"/>
<keyword evidence="3" id="KW-0813">Transport</keyword>
<feature type="compositionally biased region" description="Low complexity" evidence="7">
    <location>
        <begin position="649"/>
        <end position="658"/>
    </location>
</feature>
<dbReference type="InterPro" id="IPR001046">
    <property type="entry name" value="NRAMP_fam"/>
</dbReference>
<evidence type="ECO:0000256" key="3">
    <source>
        <dbReference type="ARBA" id="ARBA00022448"/>
    </source>
</evidence>
<feature type="transmembrane region" description="Helical" evidence="8">
    <location>
        <begin position="440"/>
        <end position="458"/>
    </location>
</feature>
<feature type="transmembrane region" description="Helical" evidence="8">
    <location>
        <begin position="206"/>
        <end position="225"/>
    </location>
</feature>
<keyword evidence="4 8" id="KW-0812">Transmembrane</keyword>
<feature type="transmembrane region" description="Helical" evidence="8">
    <location>
        <begin position="280"/>
        <end position="298"/>
    </location>
</feature>
<comment type="similarity">
    <text evidence="2">Belongs to the NRAMP family.</text>
</comment>
<dbReference type="GO" id="GO:0005381">
    <property type="term" value="F:iron ion transmembrane transporter activity"/>
    <property type="evidence" value="ECO:0007669"/>
    <property type="project" value="TreeGrafter"/>
</dbReference>
<dbReference type="PANTHER" id="PTHR11706:SF33">
    <property type="entry name" value="NATURAL RESISTANCE-ASSOCIATED MACROPHAGE PROTEIN 2"/>
    <property type="match status" value="1"/>
</dbReference>
<keyword evidence="5 8" id="KW-1133">Transmembrane helix</keyword>
<dbReference type="OrthoDB" id="409173at2759"/>
<keyword evidence="6 8" id="KW-0472">Membrane</keyword>
<comment type="subcellular location">
    <subcellularLocation>
        <location evidence="1">Membrane</location>
        <topology evidence="1">Multi-pass membrane protein</topology>
    </subcellularLocation>
</comment>
<dbReference type="eggNOG" id="KOG1291">
    <property type="taxonomic scope" value="Eukaryota"/>
</dbReference>
<reference evidence="9" key="2">
    <citation type="submission" date="2017-05" db="UniProtKB">
        <authorList>
            <consortium name="EnsemblMetazoa"/>
        </authorList>
    </citation>
    <scope>IDENTIFICATION</scope>
</reference>
<feature type="transmembrane region" description="Helical" evidence="8">
    <location>
        <begin position="470"/>
        <end position="492"/>
    </location>
</feature>
<evidence type="ECO:0000313" key="9">
    <source>
        <dbReference type="EnsemblMetazoa" id="Aqu2.1.28959_001"/>
    </source>
</evidence>
<evidence type="ECO:0000256" key="5">
    <source>
        <dbReference type="ARBA" id="ARBA00022989"/>
    </source>
</evidence>
<evidence type="ECO:0008006" key="11">
    <source>
        <dbReference type="Google" id="ProtNLM"/>
    </source>
</evidence>
<dbReference type="FunCoup" id="A0A1X7UN63">
    <property type="interactions" value="64"/>
</dbReference>
<dbReference type="HAMAP" id="MF_00221">
    <property type="entry name" value="NRAMP"/>
    <property type="match status" value="1"/>
</dbReference>
<evidence type="ECO:0000256" key="4">
    <source>
        <dbReference type="ARBA" id="ARBA00022692"/>
    </source>
</evidence>
<feature type="transmembrane region" description="Helical" evidence="8">
    <location>
        <begin position="237"/>
        <end position="260"/>
    </location>
</feature>
<sequence>MVSVLPYKGKILEERKLKAVEDKVLLLSPSAFNSFSDMEDEDEIFGKETNKETARETDRVVDTRKQNGAGGYFERKVHIPDSEGFKYIAGFSFKKLWAFSGPGFLMSIAYLDPGNIESDLQSGATAGYQLLWLLMVSTFLGLLLQRLSARLGVVSGRNLAEACRENLPFVPRISLWLMIEVAIIGSDMQEVIGTAIAFYLLSHRHIPLWAGVLITIFDTFFFLFLDKYGLRKLELFFCFLITVMALAFGAEFVWASIAGYVDFVALLKGLFVPEVSSSRVVVAVGIVGAVIMPHNIYLHSSLVKSREVETDNPKKIKEANFYFFIESAVALLVSFVINLFVVSVFAATYNGLVSEDIEQICPEVINSSADTYSPNDTVPIDIYKGGLFLGCYFTGAAKYIWAIGILAAGSSSTMTGTYAGQFVMEGFLDIHWSRWKRVMFTRSIAILPTLMVAVFTSIDRLTGMNDILNVVQSLQLPFALLPILHFTNSYLVMGSFKNGIIMKFIIWLLALSVICINFFFVYTFIKDRSQFWVYILTVIVLLPYLSLVLYLGLKALVSSLPRKASDCINSKMKRIPLCDCPWLDRIKCISSKKYCSWFGRAEDALERQKDRAGQLIKEKMKRTCSLCYPSQCCRSEDHVMSDDEETELLDTSTSSSSSVGAGGGSEATFDESETIN</sequence>
<dbReference type="NCBIfam" id="TIGR01197">
    <property type="entry name" value="nramp"/>
    <property type="match status" value="1"/>
</dbReference>
<dbReference type="GO" id="GO:0010008">
    <property type="term" value="C:endosome membrane"/>
    <property type="evidence" value="ECO:0007669"/>
    <property type="project" value="TreeGrafter"/>
</dbReference>
<protein>
    <recommendedName>
        <fullName evidence="11">Natural resistance-associated macrophage protein</fullName>
    </recommendedName>
</protein>
<dbReference type="EnsemblMetazoa" id="Aqu2.1.28959_001">
    <property type="protein sequence ID" value="Aqu2.1.28959_001"/>
    <property type="gene ID" value="Aqu2.1.28959"/>
</dbReference>
<dbReference type="AlphaFoldDB" id="A0A1X7UN63"/>
<evidence type="ECO:0000256" key="1">
    <source>
        <dbReference type="ARBA" id="ARBA00004141"/>
    </source>
</evidence>
<dbReference type="GO" id="GO:0005384">
    <property type="term" value="F:manganese ion transmembrane transporter activity"/>
    <property type="evidence" value="ECO:0007669"/>
    <property type="project" value="TreeGrafter"/>
</dbReference>
<reference evidence="10" key="1">
    <citation type="journal article" date="2010" name="Nature">
        <title>The Amphimedon queenslandica genome and the evolution of animal complexity.</title>
        <authorList>
            <person name="Srivastava M."/>
            <person name="Simakov O."/>
            <person name="Chapman J."/>
            <person name="Fahey B."/>
            <person name="Gauthier M.E."/>
            <person name="Mitros T."/>
            <person name="Richards G.S."/>
            <person name="Conaco C."/>
            <person name="Dacre M."/>
            <person name="Hellsten U."/>
            <person name="Larroux C."/>
            <person name="Putnam N.H."/>
            <person name="Stanke M."/>
            <person name="Adamska M."/>
            <person name="Darling A."/>
            <person name="Degnan S.M."/>
            <person name="Oakley T.H."/>
            <person name="Plachetzki D.C."/>
            <person name="Zhai Y."/>
            <person name="Adamski M."/>
            <person name="Calcino A."/>
            <person name="Cummins S.F."/>
            <person name="Goodstein D.M."/>
            <person name="Harris C."/>
            <person name="Jackson D.J."/>
            <person name="Leys S.P."/>
            <person name="Shu S."/>
            <person name="Woodcroft B.J."/>
            <person name="Vervoort M."/>
            <person name="Kosik K.S."/>
            <person name="Manning G."/>
            <person name="Degnan B.M."/>
            <person name="Rokhsar D.S."/>
        </authorList>
    </citation>
    <scope>NUCLEOTIDE SEQUENCE [LARGE SCALE GENOMIC DNA]</scope>
</reference>
<dbReference type="PRINTS" id="PR00447">
    <property type="entry name" value="NATRESASSCMP"/>
</dbReference>
<dbReference type="NCBIfam" id="NF037982">
    <property type="entry name" value="Nramp_1"/>
    <property type="match status" value="1"/>
</dbReference>
<evidence type="ECO:0000256" key="2">
    <source>
        <dbReference type="ARBA" id="ARBA00006670"/>
    </source>
</evidence>
<evidence type="ECO:0000256" key="6">
    <source>
        <dbReference type="ARBA" id="ARBA00023136"/>
    </source>
</evidence>
<proteinExistence type="inferred from homology"/>
<dbReference type="STRING" id="400682.A0A1X7UN63"/>
<feature type="transmembrane region" description="Helical" evidence="8">
    <location>
        <begin position="531"/>
        <end position="553"/>
    </location>
</feature>
<dbReference type="Proteomes" id="UP000007879">
    <property type="component" value="Unassembled WGS sequence"/>
</dbReference>
<dbReference type="OMA" id="KMCFNYF"/>
<keyword evidence="10" id="KW-1185">Reference proteome</keyword>
<feature type="transmembrane region" description="Helical" evidence="8">
    <location>
        <begin position="319"/>
        <end position="346"/>
    </location>
</feature>
<feature type="region of interest" description="Disordered" evidence="7">
    <location>
        <begin position="643"/>
        <end position="676"/>
    </location>
</feature>
<evidence type="ECO:0000256" key="8">
    <source>
        <dbReference type="SAM" id="Phobius"/>
    </source>
</evidence>
<organism evidence="9">
    <name type="scientific">Amphimedon queenslandica</name>
    <name type="common">Sponge</name>
    <dbReference type="NCBI Taxonomy" id="400682"/>
    <lineage>
        <taxon>Eukaryota</taxon>
        <taxon>Metazoa</taxon>
        <taxon>Porifera</taxon>
        <taxon>Demospongiae</taxon>
        <taxon>Heteroscleromorpha</taxon>
        <taxon>Haplosclerida</taxon>
        <taxon>Niphatidae</taxon>
        <taxon>Amphimedon</taxon>
    </lineage>
</organism>
<evidence type="ECO:0000256" key="7">
    <source>
        <dbReference type="SAM" id="MobiDB-lite"/>
    </source>
</evidence>
<dbReference type="InParanoid" id="A0A1X7UN63"/>
<accession>A0A1X7UN63</accession>
<gene>
    <name evidence="9" type="primary">100639281</name>
</gene>
<dbReference type="EnsemblMetazoa" id="XM_003387309.3">
    <property type="protein sequence ID" value="XP_003387357.3"/>
    <property type="gene ID" value="LOC100639281"/>
</dbReference>
<dbReference type="Pfam" id="PF01566">
    <property type="entry name" value="Nramp"/>
    <property type="match status" value="1"/>
</dbReference>
<dbReference type="GO" id="GO:0015086">
    <property type="term" value="F:cadmium ion transmembrane transporter activity"/>
    <property type="evidence" value="ECO:0007669"/>
    <property type="project" value="TreeGrafter"/>
</dbReference>
<dbReference type="GO" id="GO:0005886">
    <property type="term" value="C:plasma membrane"/>
    <property type="evidence" value="ECO:0007669"/>
    <property type="project" value="TreeGrafter"/>
</dbReference>
<name>A0A1X7UN63_AMPQE</name>
<evidence type="ECO:0000313" key="10">
    <source>
        <dbReference type="Proteomes" id="UP000007879"/>
    </source>
</evidence>
<dbReference type="PANTHER" id="PTHR11706">
    <property type="entry name" value="SOLUTE CARRIER PROTEIN FAMILY 11 MEMBER"/>
    <property type="match status" value="1"/>
</dbReference>
<feature type="transmembrane region" description="Helical" evidence="8">
    <location>
        <begin position="504"/>
        <end position="525"/>
    </location>
</feature>